<evidence type="ECO:0008006" key="5">
    <source>
        <dbReference type="Google" id="ProtNLM"/>
    </source>
</evidence>
<keyword evidence="2" id="KW-1133">Transmembrane helix</keyword>
<dbReference type="RefSeq" id="XP_005792989.1">
    <property type="nucleotide sequence ID" value="XM_005792932.1"/>
</dbReference>
<feature type="transmembrane region" description="Helical" evidence="2">
    <location>
        <begin position="163"/>
        <end position="188"/>
    </location>
</feature>
<evidence type="ECO:0000313" key="4">
    <source>
        <dbReference type="Proteomes" id="UP000013827"/>
    </source>
</evidence>
<sequence length="616" mass="66182">MEIGSAYGRLWSIQQLCPFADAGLNALGLLGAAGAVDARPILSDGDFYVRLPLCLLTLFYPTRNALLLAHVVNLAAFCAWTPFVWDHQYWGAATEATFVLLSMRSESDFVGAARAQTASLYLVAAFWKLTTSFLDYRTSCATVLALVALPKLLQAVASSAAETIFVAAPALTLVIEFAVGPLLVMFSVNCIVRYGLFMPHHVAAALREAASLGTWTAVHAAAVGIAVIGCRHLHGGIDTHFVACVWLAVVYVRSMLMTLGRERQGGGDAGSTWQQAWDMIDSAWVFCSRHIIVVSKDAMLSQDQRRRLKEIEAEEKAALQQETALPSTLLPPTGPTPHTPPPASRQVKAGFSARRVAMGASAPTWLVAAVTGLTLLWGVAPAVLGLQNMSALTMYGNVKHWGGSNHLLVPTGLLHRADGAAGGLGSRLSLALGNDTLVRVESTDSRLLASLSPADSTDQLPPRARRLMRAAGASGRYFGAYYSRMYHGEGRGVWPIGGNNESPAPYALTAYELSRLLAMAREHGEPFSVRLTLLPFRASAPSSPAQWRDFDGRQVIFSEEPGANRRSCATVDGSPCNAAEQTLADAPAPPRWLRRLLMQYPVPLLPDSEGEIHCSA</sequence>
<accession>A0A0D3KXS5</accession>
<organism evidence="3 4">
    <name type="scientific">Emiliania huxleyi (strain CCMP1516)</name>
    <dbReference type="NCBI Taxonomy" id="280463"/>
    <lineage>
        <taxon>Eukaryota</taxon>
        <taxon>Haptista</taxon>
        <taxon>Haptophyta</taxon>
        <taxon>Prymnesiophyceae</taxon>
        <taxon>Isochrysidales</taxon>
        <taxon>Noelaerhabdaceae</taxon>
        <taxon>Emiliania</taxon>
    </lineage>
</organism>
<keyword evidence="2" id="KW-0812">Transmembrane</keyword>
<dbReference type="KEGG" id="ehx:EMIHUDRAFT_222672"/>
<reference evidence="3" key="2">
    <citation type="submission" date="2024-10" db="UniProtKB">
        <authorList>
            <consortium name="EnsemblProtists"/>
        </authorList>
    </citation>
    <scope>IDENTIFICATION</scope>
</reference>
<evidence type="ECO:0000256" key="2">
    <source>
        <dbReference type="SAM" id="Phobius"/>
    </source>
</evidence>
<dbReference type="Proteomes" id="UP000013827">
    <property type="component" value="Unassembled WGS sequence"/>
</dbReference>
<dbReference type="GeneID" id="17285831"/>
<dbReference type="PaxDb" id="2903-EOD40560"/>
<dbReference type="EnsemblProtists" id="EOD40560">
    <property type="protein sequence ID" value="EOD40560"/>
    <property type="gene ID" value="EMIHUDRAFT_222672"/>
</dbReference>
<name>A0A0D3KXS5_EMIH1</name>
<keyword evidence="4" id="KW-1185">Reference proteome</keyword>
<evidence type="ECO:0000313" key="3">
    <source>
        <dbReference type="EnsemblProtists" id="EOD40560"/>
    </source>
</evidence>
<feature type="transmembrane region" description="Helical" evidence="2">
    <location>
        <begin position="209"/>
        <end position="228"/>
    </location>
</feature>
<keyword evidence="2" id="KW-0472">Membrane</keyword>
<feature type="compositionally biased region" description="Pro residues" evidence="1">
    <location>
        <begin position="332"/>
        <end position="343"/>
    </location>
</feature>
<protein>
    <recommendedName>
        <fullName evidence="5">Mannosyltransferase</fullName>
    </recommendedName>
</protein>
<dbReference type="AlphaFoldDB" id="A0A0D3KXS5"/>
<feature type="transmembrane region" description="Helical" evidence="2">
    <location>
        <begin position="364"/>
        <end position="384"/>
    </location>
</feature>
<proteinExistence type="predicted"/>
<evidence type="ECO:0000256" key="1">
    <source>
        <dbReference type="SAM" id="MobiDB-lite"/>
    </source>
</evidence>
<feature type="transmembrane region" description="Helical" evidence="2">
    <location>
        <begin position="240"/>
        <end position="256"/>
    </location>
</feature>
<reference evidence="4" key="1">
    <citation type="journal article" date="2013" name="Nature">
        <title>Pan genome of the phytoplankton Emiliania underpins its global distribution.</title>
        <authorList>
            <person name="Read B.A."/>
            <person name="Kegel J."/>
            <person name="Klute M.J."/>
            <person name="Kuo A."/>
            <person name="Lefebvre S.C."/>
            <person name="Maumus F."/>
            <person name="Mayer C."/>
            <person name="Miller J."/>
            <person name="Monier A."/>
            <person name="Salamov A."/>
            <person name="Young J."/>
            <person name="Aguilar M."/>
            <person name="Claverie J.M."/>
            <person name="Frickenhaus S."/>
            <person name="Gonzalez K."/>
            <person name="Herman E.K."/>
            <person name="Lin Y.C."/>
            <person name="Napier J."/>
            <person name="Ogata H."/>
            <person name="Sarno A.F."/>
            <person name="Shmutz J."/>
            <person name="Schroeder D."/>
            <person name="de Vargas C."/>
            <person name="Verret F."/>
            <person name="von Dassow P."/>
            <person name="Valentin K."/>
            <person name="Van de Peer Y."/>
            <person name="Wheeler G."/>
            <person name="Dacks J.B."/>
            <person name="Delwiche C.F."/>
            <person name="Dyhrman S.T."/>
            <person name="Glockner G."/>
            <person name="John U."/>
            <person name="Richards T."/>
            <person name="Worden A.Z."/>
            <person name="Zhang X."/>
            <person name="Grigoriev I.V."/>
            <person name="Allen A.E."/>
            <person name="Bidle K."/>
            <person name="Borodovsky M."/>
            <person name="Bowler C."/>
            <person name="Brownlee C."/>
            <person name="Cock J.M."/>
            <person name="Elias M."/>
            <person name="Gladyshev V.N."/>
            <person name="Groth M."/>
            <person name="Guda C."/>
            <person name="Hadaegh A."/>
            <person name="Iglesias-Rodriguez M.D."/>
            <person name="Jenkins J."/>
            <person name="Jones B.M."/>
            <person name="Lawson T."/>
            <person name="Leese F."/>
            <person name="Lindquist E."/>
            <person name="Lobanov A."/>
            <person name="Lomsadze A."/>
            <person name="Malik S.B."/>
            <person name="Marsh M.E."/>
            <person name="Mackinder L."/>
            <person name="Mock T."/>
            <person name="Mueller-Roeber B."/>
            <person name="Pagarete A."/>
            <person name="Parker M."/>
            <person name="Probert I."/>
            <person name="Quesneville H."/>
            <person name="Raines C."/>
            <person name="Rensing S.A."/>
            <person name="Riano-Pachon D.M."/>
            <person name="Richier S."/>
            <person name="Rokitta S."/>
            <person name="Shiraiwa Y."/>
            <person name="Soanes D.M."/>
            <person name="van der Giezen M."/>
            <person name="Wahlund T.M."/>
            <person name="Williams B."/>
            <person name="Wilson W."/>
            <person name="Wolfe G."/>
            <person name="Wurch L.L."/>
        </authorList>
    </citation>
    <scope>NUCLEOTIDE SEQUENCE</scope>
</reference>
<dbReference type="HOGENOM" id="CLU_443752_0_0_1"/>
<feature type="region of interest" description="Disordered" evidence="1">
    <location>
        <begin position="323"/>
        <end position="346"/>
    </location>
</feature>